<evidence type="ECO:0000313" key="1">
    <source>
        <dbReference type="EMBL" id="GAI06425.1"/>
    </source>
</evidence>
<sequence>MNILSMENVTKSFTEKMLFEQVSLGIKDNDRIGVVGINGTGKSTF</sequence>
<reference evidence="1" key="1">
    <citation type="journal article" date="2014" name="Front. Microbiol.">
        <title>High frequency of phylogenetically diverse reductive dehalogenase-homologous genes in deep subseafloor sedimentary metagenomes.</title>
        <authorList>
            <person name="Kawai M."/>
            <person name="Futagami T."/>
            <person name="Toyoda A."/>
            <person name="Takaki Y."/>
            <person name="Nishi S."/>
            <person name="Hori S."/>
            <person name="Arai W."/>
            <person name="Tsubouchi T."/>
            <person name="Morono Y."/>
            <person name="Uchiyama I."/>
            <person name="Ito T."/>
            <person name="Fujiyama A."/>
            <person name="Inagaki F."/>
            <person name="Takami H."/>
        </authorList>
    </citation>
    <scope>NUCLEOTIDE SEQUENCE</scope>
    <source>
        <strain evidence="1">Expedition CK06-06</strain>
    </source>
</reference>
<dbReference type="PANTHER" id="PTHR42855:SF1">
    <property type="entry name" value="ABC TRANSPORTER DOMAIN-CONTAINING PROTEIN"/>
    <property type="match status" value="1"/>
</dbReference>
<proteinExistence type="predicted"/>
<evidence type="ECO:0008006" key="2">
    <source>
        <dbReference type="Google" id="ProtNLM"/>
    </source>
</evidence>
<feature type="non-terminal residue" evidence="1">
    <location>
        <position position="45"/>
    </location>
</feature>
<gene>
    <name evidence="1" type="ORF">S06H3_17330</name>
</gene>
<dbReference type="InterPro" id="IPR051309">
    <property type="entry name" value="ABCF_ATPase"/>
</dbReference>
<protein>
    <recommendedName>
        <fullName evidence="2">ABC transporter domain-containing protein</fullName>
    </recommendedName>
</protein>
<name>X1LVI4_9ZZZZ</name>
<dbReference type="InterPro" id="IPR027417">
    <property type="entry name" value="P-loop_NTPase"/>
</dbReference>
<dbReference type="PANTHER" id="PTHR42855">
    <property type="entry name" value="ABC TRANSPORTER ATP-BINDING SUBUNIT"/>
    <property type="match status" value="1"/>
</dbReference>
<dbReference type="AlphaFoldDB" id="X1LVI4"/>
<accession>X1LVI4</accession>
<dbReference type="SUPFAM" id="SSF52540">
    <property type="entry name" value="P-loop containing nucleoside triphosphate hydrolases"/>
    <property type="match status" value="1"/>
</dbReference>
<dbReference type="Gene3D" id="3.40.50.300">
    <property type="entry name" value="P-loop containing nucleotide triphosphate hydrolases"/>
    <property type="match status" value="1"/>
</dbReference>
<comment type="caution">
    <text evidence="1">The sequence shown here is derived from an EMBL/GenBank/DDBJ whole genome shotgun (WGS) entry which is preliminary data.</text>
</comment>
<dbReference type="EMBL" id="BARV01008655">
    <property type="protein sequence ID" value="GAI06425.1"/>
    <property type="molecule type" value="Genomic_DNA"/>
</dbReference>
<organism evidence="1">
    <name type="scientific">marine sediment metagenome</name>
    <dbReference type="NCBI Taxonomy" id="412755"/>
    <lineage>
        <taxon>unclassified sequences</taxon>
        <taxon>metagenomes</taxon>
        <taxon>ecological metagenomes</taxon>
    </lineage>
</organism>